<dbReference type="Pfam" id="PF01381">
    <property type="entry name" value="HTH_3"/>
    <property type="match status" value="1"/>
</dbReference>
<reference evidence="3 4" key="1">
    <citation type="submission" date="2017-06" db="EMBL/GenBank/DDBJ databases">
        <authorList>
            <person name="Kim H.J."/>
            <person name="Triplett B.A."/>
        </authorList>
    </citation>
    <scope>NUCLEOTIDE SEQUENCE [LARGE SCALE GENOMIC DNA]</scope>
    <source>
        <strain evidence="3 4">SCA</strain>
    </source>
</reference>
<evidence type="ECO:0000313" key="4">
    <source>
        <dbReference type="Proteomes" id="UP000198304"/>
    </source>
</evidence>
<protein>
    <submittedName>
        <fullName evidence="3">Putative transcriptional regulator</fullName>
    </submittedName>
</protein>
<dbReference type="PANTHER" id="PTHR46558">
    <property type="entry name" value="TRACRIPTIONAL REGULATORY PROTEIN-RELATED-RELATED"/>
    <property type="match status" value="1"/>
</dbReference>
<dbReference type="SMART" id="SM00530">
    <property type="entry name" value="HTH_XRE"/>
    <property type="match status" value="1"/>
</dbReference>
<keyword evidence="1" id="KW-0238">DNA-binding</keyword>
<dbReference type="AlphaFoldDB" id="A0A239LC24"/>
<dbReference type="InterPro" id="IPR010982">
    <property type="entry name" value="Lambda_DNA-bd_dom_sf"/>
</dbReference>
<name>A0A239LC24_9FIRM</name>
<proteinExistence type="predicted"/>
<evidence type="ECO:0000256" key="1">
    <source>
        <dbReference type="ARBA" id="ARBA00023125"/>
    </source>
</evidence>
<dbReference type="CDD" id="cd00093">
    <property type="entry name" value="HTH_XRE"/>
    <property type="match status" value="1"/>
</dbReference>
<dbReference type="SUPFAM" id="SSF47413">
    <property type="entry name" value="lambda repressor-like DNA-binding domains"/>
    <property type="match status" value="1"/>
</dbReference>
<dbReference type="PROSITE" id="PS50943">
    <property type="entry name" value="HTH_CROC1"/>
    <property type="match status" value="1"/>
</dbReference>
<dbReference type="GO" id="GO:0003677">
    <property type="term" value="F:DNA binding"/>
    <property type="evidence" value="ECO:0007669"/>
    <property type="project" value="UniProtKB-KW"/>
</dbReference>
<organism evidence="3 4">
    <name type="scientific">Anaerovirgula multivorans</name>
    <dbReference type="NCBI Taxonomy" id="312168"/>
    <lineage>
        <taxon>Bacteria</taxon>
        <taxon>Bacillati</taxon>
        <taxon>Bacillota</taxon>
        <taxon>Clostridia</taxon>
        <taxon>Peptostreptococcales</taxon>
        <taxon>Natronincolaceae</taxon>
        <taxon>Anaerovirgula</taxon>
    </lineage>
</organism>
<feature type="domain" description="HTH cro/C1-type" evidence="2">
    <location>
        <begin position="11"/>
        <end position="65"/>
    </location>
</feature>
<sequence>MKDNLILKNRLKVARAEHELSQAELANLVGVTRQTISTIETGQYCPSAKLALLLAQKLDKRFEDLFYFEEVISYEKTSRKR</sequence>
<keyword evidence="4" id="KW-1185">Reference proteome</keyword>
<dbReference type="Proteomes" id="UP000198304">
    <property type="component" value="Unassembled WGS sequence"/>
</dbReference>
<dbReference type="InterPro" id="IPR001387">
    <property type="entry name" value="Cro/C1-type_HTH"/>
</dbReference>
<dbReference type="PANTHER" id="PTHR46558:SF3">
    <property type="entry name" value="TRANSCRIPTIONAL REGULATOR"/>
    <property type="match status" value="1"/>
</dbReference>
<evidence type="ECO:0000313" key="3">
    <source>
        <dbReference type="EMBL" id="SNT27855.1"/>
    </source>
</evidence>
<dbReference type="Gene3D" id="1.10.260.40">
    <property type="entry name" value="lambda repressor-like DNA-binding domains"/>
    <property type="match status" value="1"/>
</dbReference>
<dbReference type="RefSeq" id="WP_089285639.1">
    <property type="nucleotide sequence ID" value="NZ_FZOJ01000071.1"/>
</dbReference>
<dbReference type="OrthoDB" id="6386941at2"/>
<evidence type="ECO:0000259" key="2">
    <source>
        <dbReference type="PROSITE" id="PS50943"/>
    </source>
</evidence>
<gene>
    <name evidence="3" type="ORF">SAMN05446037_10718</name>
</gene>
<accession>A0A239LC24</accession>
<dbReference type="EMBL" id="FZOJ01000071">
    <property type="protein sequence ID" value="SNT27855.1"/>
    <property type="molecule type" value="Genomic_DNA"/>
</dbReference>